<reference evidence="1 2" key="1">
    <citation type="journal article" date="2018" name="Sci. Rep.">
        <title>Rhizobium tumorigenes sp. nov., a novel plant tumorigenic bacterium isolated from cane gall tumors on thornless blackberry.</title>
        <authorList>
            <person name="Kuzmanovi N."/>
            <person name="Smalla K."/>
            <person name="Gronow S."/>
            <person name="PuBawska J."/>
        </authorList>
    </citation>
    <scope>NUCLEOTIDE SEQUENCE [LARGE SCALE GENOMIC DNA]</scope>
    <source>
        <strain evidence="1 2">1078</strain>
    </source>
</reference>
<evidence type="ECO:0000313" key="1">
    <source>
        <dbReference type="EMBL" id="WFR97716.1"/>
    </source>
</evidence>
<name>A0AAF1KKK3_9HYPH</name>
<accession>A0AAF1KKK3</accession>
<dbReference type="RefSeq" id="WP_275113006.1">
    <property type="nucleotide sequence ID" value="NZ_CP117256.1"/>
</dbReference>
<dbReference type="AlphaFoldDB" id="A0AAF1KKK3"/>
<dbReference type="Proteomes" id="UP000249499">
    <property type="component" value="Plasmid pRt1078"/>
</dbReference>
<dbReference type="EMBL" id="CP117256">
    <property type="protein sequence ID" value="WFR97716.1"/>
    <property type="molecule type" value="Genomic_DNA"/>
</dbReference>
<organism evidence="1 2">
    <name type="scientific">Rhizobium tumorigenes</name>
    <dbReference type="NCBI Taxonomy" id="2041385"/>
    <lineage>
        <taxon>Bacteria</taxon>
        <taxon>Pseudomonadati</taxon>
        <taxon>Pseudomonadota</taxon>
        <taxon>Alphaproteobacteria</taxon>
        <taxon>Hyphomicrobiales</taxon>
        <taxon>Rhizobiaceae</taxon>
        <taxon>Rhizobium/Agrobacterium group</taxon>
        <taxon>Rhizobium</taxon>
    </lineage>
</organism>
<proteinExistence type="predicted"/>
<geneLocation type="plasmid" evidence="1 2">
    <name>pRt1078</name>
</geneLocation>
<dbReference type="KEGG" id="rtu:PR017_21345"/>
<protein>
    <submittedName>
        <fullName evidence="1">Uncharacterized protein</fullName>
    </submittedName>
</protein>
<keyword evidence="1" id="KW-0614">Plasmid</keyword>
<reference evidence="2" key="2">
    <citation type="journal article" date="2023" name="MicrobiologyOpen">
        <title>Genomics of the tumorigenes clade of the family Rhizobiaceae and description of Rhizobium rhododendri sp. nov.</title>
        <authorList>
            <person name="Kuzmanovic N."/>
            <person name="diCenzo G.C."/>
            <person name="Bunk B."/>
            <person name="Sproeer C."/>
            <person name="Fruehling A."/>
            <person name="Neumann-Schaal M."/>
            <person name="Overmann J."/>
            <person name="Smalla K."/>
        </authorList>
    </citation>
    <scope>NUCLEOTIDE SEQUENCE [LARGE SCALE GENOMIC DNA]</scope>
    <source>
        <strain evidence="2">1078</strain>
        <plasmid evidence="2">pRt1078</plasmid>
    </source>
</reference>
<evidence type="ECO:0000313" key="2">
    <source>
        <dbReference type="Proteomes" id="UP000249499"/>
    </source>
</evidence>
<gene>
    <name evidence="1" type="ORF">PR017_21345</name>
</gene>
<keyword evidence="2" id="KW-1185">Reference proteome</keyword>
<sequence length="42" mass="4423">MFELIANLGGKGWSEVEVTVALADAADEHVMVLAKSNRAAAH</sequence>